<sequence>MSMPWDEDGGYAWERREAGYTWEQIGSELGCPAHVAQNLGERYHADITAEMTRNQLSLFDISTET</sequence>
<evidence type="ECO:0000313" key="2">
    <source>
        <dbReference type="Proteomes" id="UP000053060"/>
    </source>
</evidence>
<dbReference type="Proteomes" id="UP000053060">
    <property type="component" value="Unassembled WGS sequence"/>
</dbReference>
<organism evidence="1 2">
    <name type="scientific">Rhodococcus pyridinivorans KG-16</name>
    <dbReference type="NCBI Taxonomy" id="1441730"/>
    <lineage>
        <taxon>Bacteria</taxon>
        <taxon>Bacillati</taxon>
        <taxon>Actinomycetota</taxon>
        <taxon>Actinomycetes</taxon>
        <taxon>Mycobacteriales</taxon>
        <taxon>Nocardiaceae</taxon>
        <taxon>Rhodococcus</taxon>
    </lineage>
</organism>
<reference evidence="1 2" key="2">
    <citation type="journal article" date="2016" name="Genome Announc.">
        <title>Draft Genome Sequence of a Versatile Hydrocarbon-Degrading Bacterium, Rhodococcus pyridinivorans Strain KG-16, Collected from Oil Fields in India.</title>
        <authorList>
            <person name="Aggarwal R.K."/>
            <person name="Dawar C."/>
            <person name="Phanindranath R."/>
            <person name="Mutnuri L."/>
            <person name="Dayal A.M."/>
        </authorList>
    </citation>
    <scope>NUCLEOTIDE SEQUENCE [LARGE SCALE GENOMIC DNA]</scope>
    <source>
        <strain evidence="1 2">KG-16</strain>
    </source>
</reference>
<gene>
    <name evidence="1" type="ORF">Z045_10375</name>
</gene>
<comment type="caution">
    <text evidence="1">The sequence shown here is derived from an EMBL/GenBank/DDBJ whole genome shotgun (WGS) entry which is preliminary data.</text>
</comment>
<evidence type="ECO:0000313" key="1">
    <source>
        <dbReference type="EMBL" id="KSZ59102.1"/>
    </source>
</evidence>
<protein>
    <submittedName>
        <fullName evidence="1">Uncharacterized protein</fullName>
    </submittedName>
</protein>
<name>A0A0V9UM74_9NOCA</name>
<accession>A0A0V9UM74</accession>
<dbReference type="EMBL" id="AZXY01000004">
    <property type="protein sequence ID" value="KSZ59102.1"/>
    <property type="molecule type" value="Genomic_DNA"/>
</dbReference>
<proteinExistence type="predicted"/>
<dbReference type="PATRIC" id="fig|1441730.3.peg.2160"/>
<dbReference type="AlphaFoldDB" id="A0A0V9UM74"/>
<reference evidence="2" key="1">
    <citation type="submission" date="2015-01" db="EMBL/GenBank/DDBJ databases">
        <title>Draft genome sequence of Rhodococcus pyridinivorans strain KG-16, a hydrocarbon-degrading bacterium.</title>
        <authorList>
            <person name="Aggarwal R.K."/>
            <person name="Dawar C."/>
        </authorList>
    </citation>
    <scope>NUCLEOTIDE SEQUENCE [LARGE SCALE GENOMIC DNA]</scope>
    <source>
        <strain evidence="2">KG-16</strain>
    </source>
</reference>